<dbReference type="PANTHER" id="PTHR43358:SF4">
    <property type="entry name" value="ALPHA_BETA HYDROLASE FOLD-1 DOMAIN-CONTAINING PROTEIN"/>
    <property type="match status" value="1"/>
</dbReference>
<comment type="caution">
    <text evidence="3">The sequence shown here is derived from an EMBL/GenBank/DDBJ whole genome shotgun (WGS) entry which is preliminary data.</text>
</comment>
<sequence length="417" mass="45931">MPTGVSAQTAAKTLSGWSGEIRGEIAVKLSLAALPLRTRPDFETSRALCGLAQNSAHSELTPNFAAQAAGIILSTSQNDANTKSGVNDLTSSFKNQIITLKCYWRLTIMRIAILIVLIAVVVFLAIAAWKTYTIAIRTTPKQKQAYIDRSWAQVSAADRQWYQQQAWQTWRIKSEDGLQLVARFLPPATPGRPIVVLAHGYHHTHQQMIPYARLYAQWGCGLLLPDSRGQGLSGGFNLGFGWLDRRDYVAWSREILRQRGSATAIVLAGVSMGGATVLAASGEADLPENVQAIVDDCGFDHVYPQIKLRVSGKYHLPQEPTVWLASLLTRHFAHYRLQEGDIASQVARSHTPTLFIHGDQDDYVPIASERHMYKICQAPKAAYIVPGAGHTAAYAADPDQYAARVKDFLSRYVSDFA</sequence>
<organism evidence="3 4">
    <name type="scientific">Lapidilactobacillus achengensis</name>
    <dbReference type="NCBI Taxonomy" id="2486000"/>
    <lineage>
        <taxon>Bacteria</taxon>
        <taxon>Bacillati</taxon>
        <taxon>Bacillota</taxon>
        <taxon>Bacilli</taxon>
        <taxon>Lactobacillales</taxon>
        <taxon>Lactobacillaceae</taxon>
        <taxon>Lapidilactobacillus</taxon>
    </lineage>
</organism>
<name>A0ABW1UMY6_9LACO</name>
<dbReference type="GO" id="GO:0016787">
    <property type="term" value="F:hydrolase activity"/>
    <property type="evidence" value="ECO:0007669"/>
    <property type="project" value="UniProtKB-KW"/>
</dbReference>
<dbReference type="Gene3D" id="3.40.50.1820">
    <property type="entry name" value="alpha/beta hydrolase"/>
    <property type="match status" value="1"/>
</dbReference>
<accession>A0ABW1UMY6</accession>
<keyword evidence="1" id="KW-0812">Transmembrane</keyword>
<protein>
    <submittedName>
        <fullName evidence="3">Alpha/beta hydrolase</fullName>
    </submittedName>
</protein>
<dbReference type="Pfam" id="PF12697">
    <property type="entry name" value="Abhydrolase_6"/>
    <property type="match status" value="1"/>
</dbReference>
<keyword evidence="3" id="KW-0378">Hydrolase</keyword>
<dbReference type="Proteomes" id="UP001596310">
    <property type="component" value="Unassembled WGS sequence"/>
</dbReference>
<dbReference type="RefSeq" id="WP_125599597.1">
    <property type="nucleotide sequence ID" value="NZ_JBHSSM010000007.1"/>
</dbReference>
<evidence type="ECO:0000313" key="4">
    <source>
        <dbReference type="Proteomes" id="UP001596310"/>
    </source>
</evidence>
<reference evidence="4" key="1">
    <citation type="journal article" date="2019" name="Int. J. Syst. Evol. Microbiol.">
        <title>The Global Catalogue of Microorganisms (GCM) 10K type strain sequencing project: providing services to taxonomists for standard genome sequencing and annotation.</title>
        <authorList>
            <consortium name="The Broad Institute Genomics Platform"/>
            <consortium name="The Broad Institute Genome Sequencing Center for Infectious Disease"/>
            <person name="Wu L."/>
            <person name="Ma J."/>
        </authorList>
    </citation>
    <scope>NUCLEOTIDE SEQUENCE [LARGE SCALE GENOMIC DNA]</scope>
    <source>
        <strain evidence="4">CCM 8897</strain>
    </source>
</reference>
<dbReference type="SUPFAM" id="SSF53474">
    <property type="entry name" value="alpha/beta-Hydrolases"/>
    <property type="match status" value="1"/>
</dbReference>
<feature type="domain" description="AB hydrolase-1" evidence="2">
    <location>
        <begin position="195"/>
        <end position="403"/>
    </location>
</feature>
<evidence type="ECO:0000259" key="2">
    <source>
        <dbReference type="Pfam" id="PF12697"/>
    </source>
</evidence>
<gene>
    <name evidence="3" type="ORF">ACFQHW_02325</name>
</gene>
<proteinExistence type="predicted"/>
<feature type="transmembrane region" description="Helical" evidence="1">
    <location>
        <begin position="111"/>
        <end position="129"/>
    </location>
</feature>
<dbReference type="PANTHER" id="PTHR43358">
    <property type="entry name" value="ALPHA/BETA-HYDROLASE"/>
    <property type="match status" value="1"/>
</dbReference>
<evidence type="ECO:0000313" key="3">
    <source>
        <dbReference type="EMBL" id="MFC6314401.1"/>
    </source>
</evidence>
<evidence type="ECO:0000256" key="1">
    <source>
        <dbReference type="SAM" id="Phobius"/>
    </source>
</evidence>
<keyword evidence="1" id="KW-0472">Membrane</keyword>
<dbReference type="EMBL" id="JBHSSM010000007">
    <property type="protein sequence ID" value="MFC6314401.1"/>
    <property type="molecule type" value="Genomic_DNA"/>
</dbReference>
<dbReference type="InterPro" id="IPR000073">
    <property type="entry name" value="AB_hydrolase_1"/>
</dbReference>
<keyword evidence="1" id="KW-1133">Transmembrane helix</keyword>
<dbReference type="InterPro" id="IPR052920">
    <property type="entry name" value="DNA-binding_regulatory"/>
</dbReference>
<keyword evidence="4" id="KW-1185">Reference proteome</keyword>
<dbReference type="InterPro" id="IPR029058">
    <property type="entry name" value="AB_hydrolase_fold"/>
</dbReference>